<evidence type="ECO:0000313" key="1">
    <source>
        <dbReference type="EMBL" id="AWG44197.1"/>
    </source>
</evidence>
<dbReference type="RefSeq" id="WP_048896809.1">
    <property type="nucleotide sequence ID" value="NZ_CP011974.1"/>
</dbReference>
<reference evidence="2" key="2">
    <citation type="submission" date="2015-06" db="EMBL/GenBank/DDBJ databases">
        <title>Genome Sequence of Bacillus endophyticus and Analysis of its Companion Mechanism in the Ketogulonigenium vulgare-Bacillus strain Consortium.</title>
        <authorList>
            <person name="Jia N."/>
            <person name="Du J."/>
            <person name="Ding M.-Z."/>
            <person name="Gao F."/>
            <person name="Yuan Y.-J."/>
        </authorList>
    </citation>
    <scope>NUCLEOTIDE SEQUENCE [LARGE SCALE GENOMIC DNA]</scope>
    <source>
        <strain evidence="2">Hbe603</strain>
    </source>
</reference>
<dbReference type="OrthoDB" id="9793236at2"/>
<dbReference type="InterPro" id="IPR024937">
    <property type="entry name" value="Domain_X"/>
</dbReference>
<dbReference type="InterPro" id="IPR049030">
    <property type="entry name" value="AI2M-like_HNH"/>
</dbReference>
<dbReference type="Pfam" id="PF00078">
    <property type="entry name" value="RVT_1"/>
    <property type="match status" value="1"/>
</dbReference>
<proteinExistence type="predicted"/>
<dbReference type="InterPro" id="IPR051083">
    <property type="entry name" value="GrpII_Intron_Splice-Mob/Def"/>
</dbReference>
<dbReference type="InterPro" id="IPR043502">
    <property type="entry name" value="DNA/RNA_pol_sf"/>
</dbReference>
<name>A0A1X7GJE0_9BACI</name>
<dbReference type="GeneID" id="93704080"/>
<dbReference type="SUPFAM" id="SSF56672">
    <property type="entry name" value="DNA/RNA polymerases"/>
    <property type="match status" value="1"/>
</dbReference>
<dbReference type="Pfam" id="PF01348">
    <property type="entry name" value="Intron_maturas2"/>
    <property type="match status" value="1"/>
</dbReference>
<dbReference type="PROSITE" id="PS50878">
    <property type="entry name" value="RT_POL"/>
    <property type="match status" value="1"/>
</dbReference>
<gene>
    <name evidence="1" type="ORF">BEH_24330</name>
</gene>
<dbReference type="EMBL" id="CP011974">
    <property type="protein sequence ID" value="AWG44197.1"/>
    <property type="molecule type" value="Genomic_DNA"/>
</dbReference>
<dbReference type="Proteomes" id="UP000036202">
    <property type="component" value="Chromosome"/>
</dbReference>
<keyword evidence="2" id="KW-1185">Reference proteome</keyword>
<dbReference type="PANTHER" id="PTHR34047">
    <property type="entry name" value="NUCLEAR INTRON MATURASE 1, MITOCHONDRIAL-RELATED"/>
    <property type="match status" value="1"/>
</dbReference>
<dbReference type="KEGG" id="beo:BEH_24330"/>
<dbReference type="CDD" id="cd01651">
    <property type="entry name" value="RT_G2_intron"/>
    <property type="match status" value="1"/>
</dbReference>
<organism evidence="1 2">
    <name type="scientific">Priestia filamentosa</name>
    <dbReference type="NCBI Taxonomy" id="1402861"/>
    <lineage>
        <taxon>Bacteria</taxon>
        <taxon>Bacillati</taxon>
        <taxon>Bacillota</taxon>
        <taxon>Bacilli</taxon>
        <taxon>Bacillales</taxon>
        <taxon>Bacillaceae</taxon>
        <taxon>Priestia</taxon>
    </lineage>
</organism>
<reference evidence="1 2" key="1">
    <citation type="journal article" date="2015" name="PLoS ONE">
        <title>Genome Sequence of Bacillus endophyticus and Analysis of Its Companion Mechanism in the Ketogulonigenium vulgare-Bacillus Strain Consortium.</title>
        <authorList>
            <person name="Jia N."/>
            <person name="Du J."/>
            <person name="Ding M.Z."/>
            <person name="Gao F."/>
            <person name="Yuan Y.J."/>
        </authorList>
    </citation>
    <scope>NUCLEOTIDE SEQUENCE [LARGE SCALE GENOMIC DNA]</scope>
    <source>
        <strain evidence="1 2">Hbe603</strain>
    </source>
</reference>
<accession>A0A1X7GJE0</accession>
<dbReference type="InterPro" id="IPR000477">
    <property type="entry name" value="RT_dom"/>
</dbReference>
<protein>
    <submittedName>
        <fullName evidence="1">Maturase</fullName>
    </submittedName>
</protein>
<sequence>MQNAVKVLSIISKKGKNRTPIERVYRLLFKKEFYLMAYQNLYANNGAMTAGSDGETVDGMSLRKIDDIIESLQSERYRWTPVRREYINKKNSNKKRPLGIPSWSDKLLQEVIKLILGAYYEPQFSDRSHGFRTNRGCQSALEEIKFKGGWKSVKWFIEGDIKGCFDNIDHDILINILGEKVKDNRLLRLLTNLLKNGYMEDWKYNQTLSGCPQGNVLSPLLANIYMDRLDKFVESKLIPRYTKGTRRNASPEYKKLQKLISRHTYRKEWDVVAKLKKEAHKIPSKDTHDENFRRLYYIRYADDWLMGFSGSKKEAETIKQEIADFLTNELKLNLSKEKTLITHGKTQYARFLGYDIHVLHSDTKLDKRGQRSINGAIGLRVPQEVMNLKEKEYMKKGKPIHKPERTINSDYDIISQYQSEFRGFVQYYMMAYNVHRMGKVKRTMELSLMKTFANKYKSKLNKMYKKYKSTRFIKGKGKQKAKELKVIQIVVEREKKKPLIAYFGGFEIKFQKSAKIEDTPTQIYNTRSQLIDRLLNDTCELCSSHEKIQIHHVKKLKDLRKTGREQANWVKRMIAMNRKTLAVCEKCHISIHSGTYDGKKIG</sequence>
<dbReference type="Pfam" id="PF21368">
    <property type="entry name" value="AI2M-like_HNH"/>
    <property type="match status" value="1"/>
</dbReference>
<evidence type="ECO:0000313" key="2">
    <source>
        <dbReference type="Proteomes" id="UP000036202"/>
    </source>
</evidence>
<dbReference type="AlphaFoldDB" id="A0A1X7GJE0"/>
<accession>A0A2S1LZF0</accession>
<dbReference type="PANTHER" id="PTHR34047:SF8">
    <property type="entry name" value="PROTEIN YKFC"/>
    <property type="match status" value="1"/>
</dbReference>
<dbReference type="GO" id="GO:0006397">
    <property type="term" value="P:mRNA processing"/>
    <property type="evidence" value="ECO:0007669"/>
    <property type="project" value="InterPro"/>
</dbReference>